<evidence type="ECO:0000256" key="5">
    <source>
        <dbReference type="PIRSR" id="PIRSR001221-1"/>
    </source>
</evidence>
<dbReference type="Pfam" id="PF01425">
    <property type="entry name" value="Amidase"/>
    <property type="match status" value="1"/>
</dbReference>
<comment type="catalytic activity">
    <reaction evidence="1">
        <text>a monocarboxylic acid amide + H2O = a monocarboxylate + NH4(+)</text>
        <dbReference type="Rhea" id="RHEA:12020"/>
        <dbReference type="ChEBI" id="CHEBI:15377"/>
        <dbReference type="ChEBI" id="CHEBI:28938"/>
        <dbReference type="ChEBI" id="CHEBI:35757"/>
        <dbReference type="ChEBI" id="CHEBI:83628"/>
        <dbReference type="EC" id="3.5.1.4"/>
    </reaction>
</comment>
<feature type="active site" description="Charge relay system" evidence="5">
    <location>
        <position position="130"/>
    </location>
</feature>
<dbReference type="AlphaFoldDB" id="A0A060SXN6"/>
<accession>A0A060SXN6</accession>
<dbReference type="PhylomeDB" id="A0A060SXN6"/>
<dbReference type="PROSITE" id="PS00571">
    <property type="entry name" value="AMIDASES"/>
    <property type="match status" value="1"/>
</dbReference>
<feature type="active site" description="Charge relay system" evidence="5">
    <location>
        <position position="207"/>
    </location>
</feature>
<comment type="similarity">
    <text evidence="2">Belongs to the amidase family.</text>
</comment>
<keyword evidence="4" id="KW-0378">Hydrolase</keyword>
<protein>
    <recommendedName>
        <fullName evidence="3">amidase</fullName>
        <ecNumber evidence="3">3.5.1.4</ecNumber>
    </recommendedName>
</protein>
<feature type="domain" description="Amidase" evidence="6">
    <location>
        <begin position="74"/>
        <end position="533"/>
    </location>
</feature>
<evidence type="ECO:0000256" key="1">
    <source>
        <dbReference type="ARBA" id="ARBA00001311"/>
    </source>
</evidence>
<evidence type="ECO:0000256" key="2">
    <source>
        <dbReference type="ARBA" id="ARBA00009199"/>
    </source>
</evidence>
<sequence>MTKHWQQIAEEARAARDKSIPDEYKIDITNCKDNVMHFATEKNALLTDRQVEITKLTATQLLKAIRERKYTCVETTQAFIIRAAIAHQLTNSLSEFFPEEGLEMARKLDEHYERTGELYGPLHGLPVSVKDHLHLKGHLWNIGFTAWANNRSTEEDEDGIIKSLRDAGCVFFMKTHMPTSGMVLETNSNLWGHVYNPYNRKVTSGGSSGGESVMISMYGTAMAVGTDAAGSIRCPAAFLGNYALKPTSARFSYTGQANTSPSQITIPGTAGPICRTLEDVKLLSKFLIDVEPWNNDPNVVPIPWRDVKAPEKLTVGVLRFDGTVMPHPPVLRAIDESVEKLKAAGHEVYEFGMPFDCDEVMEKAVNMYFQSGFAEGKALLAETNEPLIPALSQIFERYGIDRELKGSETFKLNAYRNKVRKQFLDHWLATANSTKSGRPIDALLLPISPGAAFEHDVLPYWGYTSVYNVLDLPGLVLPIKGCIADKNKDLKDPNYNPVSSWDKDTYDQYDPELFHGTPVSLQVVGRRYFEEELIAIGEAMDRDINQV</sequence>
<dbReference type="PANTHER" id="PTHR46072">
    <property type="entry name" value="AMIDASE-RELATED-RELATED"/>
    <property type="match status" value="1"/>
</dbReference>
<reference evidence="7" key="1">
    <citation type="submission" date="2014-02" db="EMBL/GenBank/DDBJ databases">
        <authorList>
            <person name="Genoscope - CEA"/>
        </authorList>
    </citation>
    <scope>NUCLEOTIDE SEQUENCE</scope>
    <source>
        <strain evidence="7">LS3</strain>
    </source>
</reference>
<dbReference type="InterPro" id="IPR036928">
    <property type="entry name" value="AS_sf"/>
</dbReference>
<evidence type="ECO:0000256" key="4">
    <source>
        <dbReference type="ARBA" id="ARBA00022801"/>
    </source>
</evidence>
<dbReference type="Gene3D" id="3.90.1300.10">
    <property type="entry name" value="Amidase signature (AS) domain"/>
    <property type="match status" value="1"/>
</dbReference>
<dbReference type="SUPFAM" id="SSF75304">
    <property type="entry name" value="Amidase signature (AS) enzymes"/>
    <property type="match status" value="1"/>
</dbReference>
<evidence type="ECO:0000256" key="3">
    <source>
        <dbReference type="ARBA" id="ARBA00012922"/>
    </source>
</evidence>
<feature type="active site" description="Acyl-ester intermediate" evidence="5">
    <location>
        <position position="231"/>
    </location>
</feature>
<proteinExistence type="inferred from homology"/>
<dbReference type="PIRSF" id="PIRSF001221">
    <property type="entry name" value="Amidase_fungi"/>
    <property type="match status" value="1"/>
</dbReference>
<gene>
    <name evidence="7" type="ORF">GNLVRS02_ARAD1A10736g</name>
</gene>
<dbReference type="InterPro" id="IPR020556">
    <property type="entry name" value="Amidase_CS"/>
</dbReference>
<name>A0A060SXN6_BLAAD</name>
<dbReference type="GO" id="GO:0004040">
    <property type="term" value="F:amidase activity"/>
    <property type="evidence" value="ECO:0007669"/>
    <property type="project" value="UniProtKB-EC"/>
</dbReference>
<dbReference type="InterPro" id="IPR023631">
    <property type="entry name" value="Amidase_dom"/>
</dbReference>
<dbReference type="EC" id="3.5.1.4" evidence="3"/>
<dbReference type="EMBL" id="HG937691">
    <property type="protein sequence ID" value="CDP33498.1"/>
    <property type="molecule type" value="Genomic_DNA"/>
</dbReference>
<evidence type="ECO:0000259" key="6">
    <source>
        <dbReference type="Pfam" id="PF01425"/>
    </source>
</evidence>
<organism evidence="7">
    <name type="scientific">Blastobotrys adeninivorans</name>
    <name type="common">Yeast</name>
    <name type="synonym">Arxula adeninivorans</name>
    <dbReference type="NCBI Taxonomy" id="409370"/>
    <lineage>
        <taxon>Eukaryota</taxon>
        <taxon>Fungi</taxon>
        <taxon>Dikarya</taxon>
        <taxon>Ascomycota</taxon>
        <taxon>Saccharomycotina</taxon>
        <taxon>Dipodascomycetes</taxon>
        <taxon>Dipodascales</taxon>
        <taxon>Trichomonascaceae</taxon>
        <taxon>Blastobotrys</taxon>
    </lineage>
</organism>
<reference evidence="7" key="2">
    <citation type="submission" date="2014-06" db="EMBL/GenBank/DDBJ databases">
        <title>The complete genome of Blastobotrys (Arxula) adeninivorans LS3 - a yeast of biotechnological interest.</title>
        <authorList>
            <person name="Kunze G."/>
            <person name="Gaillardin C."/>
            <person name="Czernicka M."/>
            <person name="Durrens P."/>
            <person name="Martin T."/>
            <person name="Boer E."/>
            <person name="Gabaldon T."/>
            <person name="Cruz J."/>
            <person name="Talla E."/>
            <person name="Marck C."/>
            <person name="Goffeau A."/>
            <person name="Barbe V."/>
            <person name="Baret P."/>
            <person name="Baronian K."/>
            <person name="Beier S."/>
            <person name="Bleykasten C."/>
            <person name="Bode R."/>
            <person name="Casaregola S."/>
            <person name="Despons L."/>
            <person name="Fairhead C."/>
            <person name="Giersberg M."/>
            <person name="Gierski P."/>
            <person name="Hahnel U."/>
            <person name="Hartmann A."/>
            <person name="Jankowska D."/>
            <person name="Jubin C."/>
            <person name="Jung P."/>
            <person name="Lafontaine I."/>
            <person name="Leh-Louis V."/>
            <person name="Lemaire M."/>
            <person name="Marcet-Houben M."/>
            <person name="Mascher M."/>
            <person name="Morel G."/>
            <person name="Richard G.-F."/>
            <person name="Riechen J."/>
            <person name="Sacerdot C."/>
            <person name="Sarkar A."/>
            <person name="Savel G."/>
            <person name="Schacherer J."/>
            <person name="Sherman D."/>
            <person name="Straub M.-L."/>
            <person name="Stein N."/>
            <person name="Thierry A."/>
            <person name="Trautwein-Schult A."/>
            <person name="Westhof E."/>
            <person name="Worch S."/>
            <person name="Dujon B."/>
            <person name="Souciet J.-L."/>
            <person name="Wincker P."/>
            <person name="Scholz U."/>
            <person name="Neuveglise N."/>
        </authorList>
    </citation>
    <scope>NUCLEOTIDE SEQUENCE</scope>
    <source>
        <strain evidence="7">LS3</strain>
    </source>
</reference>
<evidence type="ECO:0000313" key="7">
    <source>
        <dbReference type="EMBL" id="CDP33498.1"/>
    </source>
</evidence>